<evidence type="ECO:0000313" key="2">
    <source>
        <dbReference type="Proteomes" id="UP000658382"/>
    </source>
</evidence>
<keyword evidence="2" id="KW-1185">Reference proteome</keyword>
<gene>
    <name evidence="1" type="ORF">GCM10007063_12900</name>
</gene>
<dbReference type="Proteomes" id="UP000658382">
    <property type="component" value="Unassembled WGS sequence"/>
</dbReference>
<dbReference type="AlphaFoldDB" id="A0A917PU43"/>
<protein>
    <submittedName>
        <fullName evidence="1">Uncharacterized protein</fullName>
    </submittedName>
</protein>
<sequence length="43" mass="4506">MKKFIVSLGVVATLLLGVLPFGSTSIAGDQPIVNYDPDLGDLM</sequence>
<reference evidence="1" key="2">
    <citation type="submission" date="2020-09" db="EMBL/GenBank/DDBJ databases">
        <authorList>
            <person name="Sun Q."/>
            <person name="Ohkuma M."/>
        </authorList>
    </citation>
    <scope>NUCLEOTIDE SEQUENCE</scope>
    <source>
        <strain evidence="1">JCM 12580</strain>
    </source>
</reference>
<accession>A0A917PU43</accession>
<evidence type="ECO:0000313" key="1">
    <source>
        <dbReference type="EMBL" id="GGJ91698.1"/>
    </source>
</evidence>
<organism evidence="1 2">
    <name type="scientific">Lentibacillus kapialis</name>
    <dbReference type="NCBI Taxonomy" id="340214"/>
    <lineage>
        <taxon>Bacteria</taxon>
        <taxon>Bacillati</taxon>
        <taxon>Bacillota</taxon>
        <taxon>Bacilli</taxon>
        <taxon>Bacillales</taxon>
        <taxon>Bacillaceae</taxon>
        <taxon>Lentibacillus</taxon>
    </lineage>
</organism>
<proteinExistence type="predicted"/>
<dbReference type="RefSeq" id="WP_268238649.1">
    <property type="nucleotide sequence ID" value="NZ_BMNQ01000012.1"/>
</dbReference>
<comment type="caution">
    <text evidence="1">The sequence shown here is derived from an EMBL/GenBank/DDBJ whole genome shotgun (WGS) entry which is preliminary data.</text>
</comment>
<dbReference type="EMBL" id="BMNQ01000012">
    <property type="protein sequence ID" value="GGJ91698.1"/>
    <property type="molecule type" value="Genomic_DNA"/>
</dbReference>
<reference evidence="1" key="1">
    <citation type="journal article" date="2014" name="Int. J. Syst. Evol. Microbiol.">
        <title>Complete genome sequence of Corynebacterium casei LMG S-19264T (=DSM 44701T), isolated from a smear-ripened cheese.</title>
        <authorList>
            <consortium name="US DOE Joint Genome Institute (JGI-PGF)"/>
            <person name="Walter F."/>
            <person name="Albersmeier A."/>
            <person name="Kalinowski J."/>
            <person name="Ruckert C."/>
        </authorList>
    </citation>
    <scope>NUCLEOTIDE SEQUENCE</scope>
    <source>
        <strain evidence="1">JCM 12580</strain>
    </source>
</reference>
<name>A0A917PU43_9BACI</name>